<feature type="domain" description="CHAD" evidence="2">
    <location>
        <begin position="40"/>
        <end position="322"/>
    </location>
</feature>
<feature type="region of interest" description="Disordered" evidence="1">
    <location>
        <begin position="1"/>
        <end position="44"/>
    </location>
</feature>
<organism evidence="3 4">
    <name type="scientific">Amycolatopsis antarctica</name>
    <dbReference type="NCBI Taxonomy" id="1854586"/>
    <lineage>
        <taxon>Bacteria</taxon>
        <taxon>Bacillati</taxon>
        <taxon>Actinomycetota</taxon>
        <taxon>Actinomycetes</taxon>
        <taxon>Pseudonocardiales</taxon>
        <taxon>Pseudonocardiaceae</taxon>
        <taxon>Amycolatopsis</taxon>
    </lineage>
</organism>
<dbReference type="OrthoDB" id="9777271at2"/>
<dbReference type="PROSITE" id="PS51708">
    <property type="entry name" value="CHAD"/>
    <property type="match status" value="1"/>
</dbReference>
<dbReference type="RefSeq" id="WP_094860889.1">
    <property type="nucleotide sequence ID" value="NZ_NKYE01000001.1"/>
</dbReference>
<keyword evidence="4" id="KW-1185">Reference proteome</keyword>
<dbReference type="InParanoid" id="A0A263D9F0"/>
<feature type="compositionally biased region" description="Low complexity" evidence="1">
    <location>
        <begin position="15"/>
        <end position="25"/>
    </location>
</feature>
<protein>
    <submittedName>
        <fullName evidence="3">Metal-chelation protein CHAD</fullName>
    </submittedName>
</protein>
<dbReference type="InterPro" id="IPR038186">
    <property type="entry name" value="CHAD_dom_sf"/>
</dbReference>
<dbReference type="SMART" id="SM00880">
    <property type="entry name" value="CHAD"/>
    <property type="match status" value="1"/>
</dbReference>
<proteinExistence type="predicted"/>
<evidence type="ECO:0000259" key="2">
    <source>
        <dbReference type="PROSITE" id="PS51708"/>
    </source>
</evidence>
<name>A0A263D9F0_9PSEU</name>
<feature type="compositionally biased region" description="Pro residues" evidence="1">
    <location>
        <begin position="32"/>
        <end position="42"/>
    </location>
</feature>
<dbReference type="AlphaFoldDB" id="A0A263D9F0"/>
<gene>
    <name evidence="3" type="ORF">CFN78_02785</name>
</gene>
<sequence>MSTASSPPVPPVRPAPAARRVTPVPEDLGLPATPPVAAPEDPPTTHVRARIDALLRTILAHEPGTRAGTDPEELHQFRVATRRLRSVLKQSGAQLGPTAVTVRSELSWLGGALGEVRDHDVLIEALRATVADFEDEDQQAARALVAVFIAERGKAKRRLNRSLTGRRYDSLLQSIAQLARTPDIEPDAGTVAGREERAPLVDSVRKPYRKLGKAVAKLGPNPSDEQLHKVRIRGKRLRYAAELARSAARKKDAKRLKAVVRSAKSLQSVLGDHQDAVVAADRMRELSRTQGDAAIGFIAGRIAEREQVRRNRARAAWPSAAKRVDGAVKKLL</sequence>
<dbReference type="InterPro" id="IPR007899">
    <property type="entry name" value="CHAD_dom"/>
</dbReference>
<dbReference type="EMBL" id="NKYE01000001">
    <property type="protein sequence ID" value="OZM75110.1"/>
    <property type="molecule type" value="Genomic_DNA"/>
</dbReference>
<reference evidence="3 4" key="1">
    <citation type="submission" date="2017-07" db="EMBL/GenBank/DDBJ databases">
        <title>Amycolatopsis antarcticus sp. nov., isolated from the surface of an Antarcticus brown macroalga.</title>
        <authorList>
            <person name="Wang J."/>
            <person name="Leiva S."/>
            <person name="Huang J."/>
            <person name="Huang Y."/>
        </authorList>
    </citation>
    <scope>NUCLEOTIDE SEQUENCE [LARGE SCALE GENOMIC DNA]</scope>
    <source>
        <strain evidence="3 4">AU-G6</strain>
    </source>
</reference>
<dbReference type="Pfam" id="PF05235">
    <property type="entry name" value="CHAD"/>
    <property type="match status" value="1"/>
</dbReference>
<dbReference type="PANTHER" id="PTHR39339">
    <property type="entry name" value="SLR1444 PROTEIN"/>
    <property type="match status" value="1"/>
</dbReference>
<evidence type="ECO:0000313" key="3">
    <source>
        <dbReference type="EMBL" id="OZM75110.1"/>
    </source>
</evidence>
<dbReference type="Proteomes" id="UP000242444">
    <property type="component" value="Unassembled WGS sequence"/>
</dbReference>
<evidence type="ECO:0000256" key="1">
    <source>
        <dbReference type="SAM" id="MobiDB-lite"/>
    </source>
</evidence>
<evidence type="ECO:0000313" key="4">
    <source>
        <dbReference type="Proteomes" id="UP000242444"/>
    </source>
</evidence>
<dbReference type="Gene3D" id="1.40.20.10">
    <property type="entry name" value="CHAD domain"/>
    <property type="match status" value="1"/>
</dbReference>
<comment type="caution">
    <text evidence="3">The sequence shown here is derived from an EMBL/GenBank/DDBJ whole genome shotgun (WGS) entry which is preliminary data.</text>
</comment>
<accession>A0A263D9F0</accession>
<dbReference type="PANTHER" id="PTHR39339:SF1">
    <property type="entry name" value="CHAD DOMAIN-CONTAINING PROTEIN"/>
    <property type="match status" value="1"/>
</dbReference>